<feature type="region of interest" description="Disordered" evidence="1">
    <location>
        <begin position="719"/>
        <end position="788"/>
    </location>
</feature>
<dbReference type="EMBL" id="JAPWDV010000002">
    <property type="protein sequence ID" value="KAJ6219178.1"/>
    <property type="molecule type" value="Genomic_DNA"/>
</dbReference>
<evidence type="ECO:0000313" key="3">
    <source>
        <dbReference type="Proteomes" id="UP001142055"/>
    </source>
</evidence>
<keyword evidence="3" id="KW-1185">Reference proteome</keyword>
<feature type="region of interest" description="Disordered" evidence="1">
    <location>
        <begin position="99"/>
        <end position="122"/>
    </location>
</feature>
<protein>
    <recommendedName>
        <fullName evidence="4">Chromo domain-containing protein</fullName>
    </recommendedName>
</protein>
<feature type="region of interest" description="Disordered" evidence="1">
    <location>
        <begin position="417"/>
        <end position="441"/>
    </location>
</feature>
<dbReference type="Proteomes" id="UP001142055">
    <property type="component" value="Chromosome 2"/>
</dbReference>
<feature type="compositionally biased region" description="Polar residues" evidence="1">
    <location>
        <begin position="430"/>
        <end position="441"/>
    </location>
</feature>
<feature type="region of interest" description="Disordered" evidence="1">
    <location>
        <begin position="252"/>
        <end position="281"/>
    </location>
</feature>
<name>A0A9Q0M5V2_BLOTA</name>
<organism evidence="2 3">
    <name type="scientific">Blomia tropicalis</name>
    <name type="common">Mite</name>
    <dbReference type="NCBI Taxonomy" id="40697"/>
    <lineage>
        <taxon>Eukaryota</taxon>
        <taxon>Metazoa</taxon>
        <taxon>Ecdysozoa</taxon>
        <taxon>Arthropoda</taxon>
        <taxon>Chelicerata</taxon>
        <taxon>Arachnida</taxon>
        <taxon>Acari</taxon>
        <taxon>Acariformes</taxon>
        <taxon>Sarcoptiformes</taxon>
        <taxon>Astigmata</taxon>
        <taxon>Glycyphagoidea</taxon>
        <taxon>Echimyopodidae</taxon>
        <taxon>Blomia</taxon>
    </lineage>
</organism>
<evidence type="ECO:0000256" key="1">
    <source>
        <dbReference type="SAM" id="MobiDB-lite"/>
    </source>
</evidence>
<feature type="compositionally biased region" description="Polar residues" evidence="1">
    <location>
        <begin position="256"/>
        <end position="273"/>
    </location>
</feature>
<accession>A0A9Q0M5V2</accession>
<feature type="compositionally biased region" description="Polar residues" evidence="1">
    <location>
        <begin position="734"/>
        <end position="746"/>
    </location>
</feature>
<feature type="compositionally biased region" description="Basic residues" evidence="1">
    <location>
        <begin position="719"/>
        <end position="730"/>
    </location>
</feature>
<evidence type="ECO:0000313" key="2">
    <source>
        <dbReference type="EMBL" id="KAJ6219178.1"/>
    </source>
</evidence>
<reference evidence="2" key="1">
    <citation type="submission" date="2022-12" db="EMBL/GenBank/DDBJ databases">
        <title>Genome assemblies of Blomia tropicalis.</title>
        <authorList>
            <person name="Cui Y."/>
        </authorList>
    </citation>
    <scope>NUCLEOTIDE SEQUENCE</scope>
    <source>
        <tissue evidence="2">Adult mites</tissue>
    </source>
</reference>
<sequence length="818" mass="94360">METKKVTIPLRESSTIDLTTFRHQYQYVYPQLNNHSMMRMFDIKKRLAENLLSTYRPPPDYETFTRMKAAKIQAAPIFTKIVTEIQTNQMNQVQQISKTKHVNQSNKNKNPSFASTSNGFKRSTLNTELQGNRDYQKYPILNDHKIPQSLSYDVNTITNHLNDTNMIIERVNPNDNLLNQKPLSLKSNQFEAVEQIKQCKLDLLYQNAVNSGTDNRSLLFESLNPKTQLPNFNSNIVSDSGKNEQNLLNKSEKFHSSQTNPSPNKLDSISNSDKTLEDKESDRSKELNVWINVDFNLQCTAIPSPSAIIPDSDLNSFSPSLDEDVLNSPLNYNESADSNDDFLSMNQIYMTDHYDEYFNENPLFRNESTTNDVLKEDEVVSSIQTKCFEPFSPIEVPQSMENGQLSECQIGGLSPDSGYGCSERSPLRPFSTNSHTSSNVYENRTCQRSFSTSSSNNSDCNLDSGQFSSDDLHNSDIHESDDLFISNNANEANVNIDDEGINVEENLCTKEKAKLSDMSKSAITAESQIKTSSVEKDEEQEYEIDYLIYQANIDKRINVFIKWTGYDELYAQPLTKEDRNGPEYQRFSHHMKHFRIWQKHLVSKPELIAEFLKQQLLTTRRLLPKTDKLRIKFENFCDLSAKLRYEHEYLYIYNMIILLAMLEYDEEETDSEDNIIYTSDSREYNIRNVTLPRYSIDEMKEIVLYSLEIDKYLAENNSTKKKMNKRKPTKRTNVSLDNSISPTNGLSREKRRTFSARNTSPIDPNHVAKPRKRSKTRSIGIEMPPPSIDQTREFLENRLTLHRLGQLNIEPETTFSTV</sequence>
<evidence type="ECO:0008006" key="4">
    <source>
        <dbReference type="Google" id="ProtNLM"/>
    </source>
</evidence>
<comment type="caution">
    <text evidence="2">The sequence shown here is derived from an EMBL/GenBank/DDBJ whole genome shotgun (WGS) entry which is preliminary data.</text>
</comment>
<gene>
    <name evidence="2" type="ORF">RDWZM_004990</name>
</gene>
<dbReference type="AlphaFoldDB" id="A0A9Q0M5V2"/>
<proteinExistence type="predicted"/>